<reference evidence="1" key="1">
    <citation type="journal article" date="2021" name="New Phytol.">
        <title>Evolutionary innovations through gain and loss of genes in the ectomycorrhizal Boletales.</title>
        <authorList>
            <person name="Wu G."/>
            <person name="Miyauchi S."/>
            <person name="Morin E."/>
            <person name="Kuo A."/>
            <person name="Drula E."/>
            <person name="Varga T."/>
            <person name="Kohler A."/>
            <person name="Feng B."/>
            <person name="Cao Y."/>
            <person name="Lipzen A."/>
            <person name="Daum C."/>
            <person name="Hundley H."/>
            <person name="Pangilinan J."/>
            <person name="Johnson J."/>
            <person name="Barry K."/>
            <person name="LaButti K."/>
            <person name="Ng V."/>
            <person name="Ahrendt S."/>
            <person name="Min B."/>
            <person name="Choi I.G."/>
            <person name="Park H."/>
            <person name="Plett J.M."/>
            <person name="Magnuson J."/>
            <person name="Spatafora J.W."/>
            <person name="Nagy L.G."/>
            <person name="Henrissat B."/>
            <person name="Grigoriev I.V."/>
            <person name="Yang Z.L."/>
            <person name="Xu J."/>
            <person name="Martin F.M."/>
        </authorList>
    </citation>
    <scope>NUCLEOTIDE SEQUENCE</scope>
    <source>
        <strain evidence="1">KUC20120723A-06</strain>
    </source>
</reference>
<evidence type="ECO:0000313" key="2">
    <source>
        <dbReference type="Proteomes" id="UP000790709"/>
    </source>
</evidence>
<dbReference type="EMBL" id="MU266391">
    <property type="protein sequence ID" value="KAH7925991.1"/>
    <property type="molecule type" value="Genomic_DNA"/>
</dbReference>
<keyword evidence="2" id="KW-1185">Reference proteome</keyword>
<sequence length="771" mass="85297">MDDFESFAPNESHAGTSYSPTENRSNGPTHSGITLVLPSLKSLKAAKSGKKGKHKNLAFADDAGAKKIPRPPKLKPLKEVLTKLITQIKKKDDYAFFIKPVDPSQVPGYSDLIKRPMDFGTMSMKVAKGKYRSLEEFATDFRLVTSNAKTFNPPGTIYHTEADRIEVFGLEHISKAAATVIEYETDWNIEIEQDDDGALDVDDEEDNPNVSTPRELDGSQMGASPAPSSVQAQPAKRGPRGAYKKGALISESIDAEGRLPGSKDGLNAFPPGSDWAALMLALKIRGKRYRTKRERLRFEKEGPPYCPDGSLDYFEMEDPFSVLNVFAPDPPSKPHLTPLYPPLTTEDTSPPSFPGPVNTPNNRPFPKFLTIDPSPNSRPLKKRRHWTVVKNAPSRAKMKDKDEDDALPTWKVPREPWPSDFGSFGDLADVVAGDIGAQDVSLALGSEDKLFAAIRSTVEYRPLKRKLATIEDEYWTGEKAEEAEEYIRDIVYGGVDGLAYVRSLAEFLRPPEGFKPQNVGKNSLGMPLVRYVEETLLDSITQGRHRILRDAAAHLYDRRRSVPSSVTAQINAALKTHPVCSEQLKVLRALQQDQLDMAALILSPEELFASENEWAGATYKAEMRRKNEEVRERELAATLDKNAAEYLALAIQSHKEGEGTGVDSALLDEGPEVLDAALGFSVEALDELQRRIGNATPKVKEEPDDDDDEKPDGAAMDVDSKGDAEKVKEDPLVRKLRLNLLALAKRAPLDKIARLPADMVPEHIRNFVPTV</sequence>
<comment type="caution">
    <text evidence="1">The sequence shown here is derived from an EMBL/GenBank/DDBJ whole genome shotgun (WGS) entry which is preliminary data.</text>
</comment>
<gene>
    <name evidence="1" type="ORF">BV22DRAFT_1033385</name>
</gene>
<protein>
    <submittedName>
        <fullName evidence="1">Uncharacterized protein</fullName>
    </submittedName>
</protein>
<organism evidence="1 2">
    <name type="scientific">Leucogyrophana mollusca</name>
    <dbReference type="NCBI Taxonomy" id="85980"/>
    <lineage>
        <taxon>Eukaryota</taxon>
        <taxon>Fungi</taxon>
        <taxon>Dikarya</taxon>
        <taxon>Basidiomycota</taxon>
        <taxon>Agaricomycotina</taxon>
        <taxon>Agaricomycetes</taxon>
        <taxon>Agaricomycetidae</taxon>
        <taxon>Boletales</taxon>
        <taxon>Boletales incertae sedis</taxon>
        <taxon>Leucogyrophana</taxon>
    </lineage>
</organism>
<dbReference type="Proteomes" id="UP000790709">
    <property type="component" value="Unassembled WGS sequence"/>
</dbReference>
<evidence type="ECO:0000313" key="1">
    <source>
        <dbReference type="EMBL" id="KAH7925991.1"/>
    </source>
</evidence>
<name>A0ACB8BKF7_9AGAM</name>
<accession>A0ACB8BKF7</accession>
<proteinExistence type="predicted"/>